<comment type="caution">
    <text evidence="2">The sequence shown here is derived from an EMBL/GenBank/DDBJ whole genome shotgun (WGS) entry which is preliminary data.</text>
</comment>
<feature type="chain" id="PRO_5014322904" evidence="1">
    <location>
        <begin position="19"/>
        <end position="52"/>
    </location>
</feature>
<reference evidence="2 3" key="1">
    <citation type="journal article" date="2014" name="Am. J. Bot.">
        <title>Genome assembly and annotation for red clover (Trifolium pratense; Fabaceae).</title>
        <authorList>
            <person name="Istvanek J."/>
            <person name="Jaros M."/>
            <person name="Krenek A."/>
            <person name="Repkova J."/>
        </authorList>
    </citation>
    <scope>NUCLEOTIDE SEQUENCE [LARGE SCALE GENOMIC DNA]</scope>
    <source>
        <strain evidence="3">cv. Tatra</strain>
        <tissue evidence="2">Young leaves</tissue>
    </source>
</reference>
<dbReference type="Proteomes" id="UP000236291">
    <property type="component" value="Unassembled WGS sequence"/>
</dbReference>
<dbReference type="EMBL" id="ASHM01005110">
    <property type="protein sequence ID" value="PNY12198.1"/>
    <property type="molecule type" value="Genomic_DNA"/>
</dbReference>
<proteinExistence type="predicted"/>
<reference evidence="2 3" key="2">
    <citation type="journal article" date="2017" name="Front. Plant Sci.">
        <title>Gene Classification and Mining of Molecular Markers Useful in Red Clover (Trifolium pratense) Breeding.</title>
        <authorList>
            <person name="Istvanek J."/>
            <person name="Dluhosova J."/>
            <person name="Dluhos P."/>
            <person name="Patkova L."/>
            <person name="Nedelnik J."/>
            <person name="Repkova J."/>
        </authorList>
    </citation>
    <scope>NUCLEOTIDE SEQUENCE [LARGE SCALE GENOMIC DNA]</scope>
    <source>
        <strain evidence="3">cv. Tatra</strain>
        <tissue evidence="2">Young leaves</tissue>
    </source>
</reference>
<protein>
    <submittedName>
        <fullName evidence="2">Uncharacterized protein</fullName>
    </submittedName>
</protein>
<keyword evidence="1" id="KW-0732">Signal</keyword>
<dbReference type="AlphaFoldDB" id="A0A2K3PA73"/>
<sequence length="52" mass="6188">MGWWWWRLKVMKWCCGGARDESRSVVVVSVLSWDSGGCIRSEKGVVWRLRRF</sequence>
<accession>A0A2K3PA73</accession>
<evidence type="ECO:0000256" key="1">
    <source>
        <dbReference type="SAM" id="SignalP"/>
    </source>
</evidence>
<evidence type="ECO:0000313" key="2">
    <source>
        <dbReference type="EMBL" id="PNY12198.1"/>
    </source>
</evidence>
<evidence type="ECO:0000313" key="3">
    <source>
        <dbReference type="Proteomes" id="UP000236291"/>
    </source>
</evidence>
<feature type="signal peptide" evidence="1">
    <location>
        <begin position="1"/>
        <end position="18"/>
    </location>
</feature>
<gene>
    <name evidence="2" type="ORF">L195_g008824</name>
</gene>
<organism evidence="2 3">
    <name type="scientific">Trifolium pratense</name>
    <name type="common">Red clover</name>
    <dbReference type="NCBI Taxonomy" id="57577"/>
    <lineage>
        <taxon>Eukaryota</taxon>
        <taxon>Viridiplantae</taxon>
        <taxon>Streptophyta</taxon>
        <taxon>Embryophyta</taxon>
        <taxon>Tracheophyta</taxon>
        <taxon>Spermatophyta</taxon>
        <taxon>Magnoliopsida</taxon>
        <taxon>eudicotyledons</taxon>
        <taxon>Gunneridae</taxon>
        <taxon>Pentapetalae</taxon>
        <taxon>rosids</taxon>
        <taxon>fabids</taxon>
        <taxon>Fabales</taxon>
        <taxon>Fabaceae</taxon>
        <taxon>Papilionoideae</taxon>
        <taxon>50 kb inversion clade</taxon>
        <taxon>NPAAA clade</taxon>
        <taxon>Hologalegina</taxon>
        <taxon>IRL clade</taxon>
        <taxon>Trifolieae</taxon>
        <taxon>Trifolium</taxon>
    </lineage>
</organism>
<name>A0A2K3PA73_TRIPR</name>